<protein>
    <recommendedName>
        <fullName evidence="6">PrgI family protein</fullName>
    </recommendedName>
</protein>
<reference evidence="2 5" key="2">
    <citation type="submission" date="2021-06" db="EMBL/GenBank/DDBJ databases">
        <title>Whole genome sequence of Paenibacillus sophorae DSM23020 for comparative genomics.</title>
        <authorList>
            <person name="Kim M.-J."/>
            <person name="Lee G."/>
            <person name="Shin J.-H."/>
        </authorList>
    </citation>
    <scope>NUCLEOTIDE SEQUENCE [LARGE SCALE GENOMIC DNA]</scope>
    <source>
        <strain evidence="2 5">DSM 23020</strain>
    </source>
</reference>
<gene>
    <name evidence="2" type="ORF">KP014_14205</name>
    <name evidence="3" type="ORF">SAMN04487895_11745</name>
</gene>
<name>A0A1H8UDE9_9BACL</name>
<sequence>MKQEPQVLYIPMGVKPEAEWFPGFGKQQLAQAILGSTIAVALAVLLWFIKGSVPLAVVTFLTGVSASIMMTTKDRNNLSVLDQVRFMIRFMKTQKVYPYRAMAEWHWKEQKKP</sequence>
<evidence type="ECO:0000313" key="4">
    <source>
        <dbReference type="Proteomes" id="UP000198809"/>
    </source>
</evidence>
<dbReference type="AlphaFoldDB" id="A0A1H8UDE9"/>
<dbReference type="Proteomes" id="UP000198809">
    <property type="component" value="Unassembled WGS sequence"/>
</dbReference>
<organism evidence="3 4">
    <name type="scientific">Paenibacillus sophorae</name>
    <dbReference type="NCBI Taxonomy" id="1333845"/>
    <lineage>
        <taxon>Bacteria</taxon>
        <taxon>Bacillati</taxon>
        <taxon>Bacillota</taxon>
        <taxon>Bacilli</taxon>
        <taxon>Bacillales</taxon>
        <taxon>Paenibacillaceae</taxon>
        <taxon>Paenibacillus</taxon>
    </lineage>
</organism>
<dbReference type="EMBL" id="CP076607">
    <property type="protein sequence ID" value="QWU13173.1"/>
    <property type="molecule type" value="Genomic_DNA"/>
</dbReference>
<keyword evidence="1" id="KW-0472">Membrane</keyword>
<dbReference type="Proteomes" id="UP000683429">
    <property type="component" value="Chromosome"/>
</dbReference>
<evidence type="ECO:0000313" key="2">
    <source>
        <dbReference type="EMBL" id="QWU13173.1"/>
    </source>
</evidence>
<accession>A0A1H8UDE9</accession>
<keyword evidence="1" id="KW-0812">Transmembrane</keyword>
<dbReference type="OrthoDB" id="1848927at2"/>
<proteinExistence type="predicted"/>
<evidence type="ECO:0000313" key="3">
    <source>
        <dbReference type="EMBL" id="SEP01225.1"/>
    </source>
</evidence>
<reference evidence="3 4" key="1">
    <citation type="submission" date="2016-10" db="EMBL/GenBank/DDBJ databases">
        <authorList>
            <person name="de Groot N.N."/>
        </authorList>
    </citation>
    <scope>NUCLEOTIDE SEQUENCE [LARGE SCALE GENOMIC DNA]</scope>
    <source>
        <strain evidence="3 4">CGMCC 1.10238</strain>
    </source>
</reference>
<feature type="transmembrane region" description="Helical" evidence="1">
    <location>
        <begin position="55"/>
        <end position="72"/>
    </location>
</feature>
<dbReference type="STRING" id="1333845.SAMN04487895_11745"/>
<evidence type="ECO:0008006" key="6">
    <source>
        <dbReference type="Google" id="ProtNLM"/>
    </source>
</evidence>
<evidence type="ECO:0000256" key="1">
    <source>
        <dbReference type="SAM" id="Phobius"/>
    </source>
</evidence>
<keyword evidence="5" id="KW-1185">Reference proteome</keyword>
<keyword evidence="1" id="KW-1133">Transmembrane helix</keyword>
<feature type="transmembrane region" description="Helical" evidence="1">
    <location>
        <begin position="29"/>
        <end position="49"/>
    </location>
</feature>
<dbReference type="EMBL" id="FODH01000017">
    <property type="protein sequence ID" value="SEP01225.1"/>
    <property type="molecule type" value="Genomic_DNA"/>
</dbReference>
<dbReference type="RefSeq" id="WP_036602340.1">
    <property type="nucleotide sequence ID" value="NZ_CP076607.1"/>
</dbReference>
<evidence type="ECO:0000313" key="5">
    <source>
        <dbReference type="Proteomes" id="UP000683429"/>
    </source>
</evidence>